<dbReference type="Proteomes" id="UP000265520">
    <property type="component" value="Unassembled WGS sequence"/>
</dbReference>
<proteinExistence type="predicted"/>
<feature type="domain" description="Retrotransposon gag" evidence="1">
    <location>
        <begin position="8"/>
        <end position="69"/>
    </location>
</feature>
<name>A0A392TIZ8_9FABA</name>
<feature type="non-terminal residue" evidence="2">
    <location>
        <position position="1"/>
    </location>
</feature>
<comment type="caution">
    <text evidence="2">The sequence shown here is derived from an EMBL/GenBank/DDBJ whole genome shotgun (WGS) entry which is preliminary data.</text>
</comment>
<sequence length="71" mass="8418">TPDDQRLRIASFYMEGEALTWFQWMHANGQLVSWSFFLHALEIRFAPSLYEDPKIALFKLCQTTTIKEYQS</sequence>
<dbReference type="Pfam" id="PF03732">
    <property type="entry name" value="Retrotrans_gag"/>
    <property type="match status" value="1"/>
</dbReference>
<dbReference type="InterPro" id="IPR005162">
    <property type="entry name" value="Retrotrans_gag_dom"/>
</dbReference>
<organism evidence="2 3">
    <name type="scientific">Trifolium medium</name>
    <dbReference type="NCBI Taxonomy" id="97028"/>
    <lineage>
        <taxon>Eukaryota</taxon>
        <taxon>Viridiplantae</taxon>
        <taxon>Streptophyta</taxon>
        <taxon>Embryophyta</taxon>
        <taxon>Tracheophyta</taxon>
        <taxon>Spermatophyta</taxon>
        <taxon>Magnoliopsida</taxon>
        <taxon>eudicotyledons</taxon>
        <taxon>Gunneridae</taxon>
        <taxon>Pentapetalae</taxon>
        <taxon>rosids</taxon>
        <taxon>fabids</taxon>
        <taxon>Fabales</taxon>
        <taxon>Fabaceae</taxon>
        <taxon>Papilionoideae</taxon>
        <taxon>50 kb inversion clade</taxon>
        <taxon>NPAAA clade</taxon>
        <taxon>Hologalegina</taxon>
        <taxon>IRL clade</taxon>
        <taxon>Trifolieae</taxon>
        <taxon>Trifolium</taxon>
    </lineage>
</organism>
<dbReference type="EMBL" id="LXQA010591212">
    <property type="protein sequence ID" value="MCI60968.1"/>
    <property type="molecule type" value="Genomic_DNA"/>
</dbReference>
<accession>A0A392TIZ8</accession>
<keyword evidence="3" id="KW-1185">Reference proteome</keyword>
<evidence type="ECO:0000313" key="2">
    <source>
        <dbReference type="EMBL" id="MCI60968.1"/>
    </source>
</evidence>
<evidence type="ECO:0000259" key="1">
    <source>
        <dbReference type="Pfam" id="PF03732"/>
    </source>
</evidence>
<reference evidence="2 3" key="1">
    <citation type="journal article" date="2018" name="Front. Plant Sci.">
        <title>Red Clover (Trifolium pratense) and Zigzag Clover (T. medium) - A Picture of Genomic Similarities and Differences.</title>
        <authorList>
            <person name="Dluhosova J."/>
            <person name="Istvanek J."/>
            <person name="Nedelnik J."/>
            <person name="Repkova J."/>
        </authorList>
    </citation>
    <scope>NUCLEOTIDE SEQUENCE [LARGE SCALE GENOMIC DNA]</scope>
    <source>
        <strain evidence="3">cv. 10/8</strain>
        <tissue evidence="2">Leaf</tissue>
    </source>
</reference>
<dbReference type="AlphaFoldDB" id="A0A392TIZ8"/>
<protein>
    <submittedName>
        <fullName evidence="2">Retrotransposon-derived protein PEG10-like</fullName>
    </submittedName>
</protein>
<evidence type="ECO:0000313" key="3">
    <source>
        <dbReference type="Proteomes" id="UP000265520"/>
    </source>
</evidence>